<dbReference type="SUPFAM" id="SSF52540">
    <property type="entry name" value="P-loop containing nucleoside triphosphate hydrolases"/>
    <property type="match status" value="1"/>
</dbReference>
<dbReference type="InterPro" id="IPR050086">
    <property type="entry name" value="MetN_ABC_transporter-like"/>
</dbReference>
<evidence type="ECO:0000256" key="9">
    <source>
        <dbReference type="ARBA" id="ARBA00054718"/>
    </source>
</evidence>
<evidence type="ECO:0000256" key="10">
    <source>
        <dbReference type="ARBA" id="ARBA00063837"/>
    </source>
</evidence>
<keyword evidence="3" id="KW-1003">Cell membrane</keyword>
<feature type="domain" description="ABC transporter" evidence="11">
    <location>
        <begin position="2"/>
        <end position="242"/>
    </location>
</feature>
<dbReference type="GO" id="GO:0005886">
    <property type="term" value="C:plasma membrane"/>
    <property type="evidence" value="ECO:0007669"/>
    <property type="project" value="UniProtKB-ARBA"/>
</dbReference>
<dbReference type="InterPro" id="IPR017871">
    <property type="entry name" value="ABC_transporter-like_CS"/>
</dbReference>
<keyword evidence="2" id="KW-0813">Transport</keyword>
<dbReference type="GO" id="GO:0006865">
    <property type="term" value="P:amino acid transport"/>
    <property type="evidence" value="ECO:0007669"/>
    <property type="project" value="UniProtKB-KW"/>
</dbReference>
<evidence type="ECO:0000256" key="5">
    <source>
        <dbReference type="ARBA" id="ARBA00022840"/>
    </source>
</evidence>
<evidence type="ECO:0000256" key="3">
    <source>
        <dbReference type="ARBA" id="ARBA00022475"/>
    </source>
</evidence>
<evidence type="ECO:0000259" key="11">
    <source>
        <dbReference type="PROSITE" id="PS50893"/>
    </source>
</evidence>
<dbReference type="EMBL" id="CP138335">
    <property type="protein sequence ID" value="XBW07896.1"/>
    <property type="molecule type" value="Genomic_DNA"/>
</dbReference>
<keyword evidence="8" id="KW-0472">Membrane</keyword>
<evidence type="ECO:0000256" key="1">
    <source>
        <dbReference type="ARBA" id="ARBA00005417"/>
    </source>
</evidence>
<organism evidence="12">
    <name type="scientific">Scrofimicrobium appendicitidis</name>
    <dbReference type="NCBI Taxonomy" id="3079930"/>
    <lineage>
        <taxon>Bacteria</taxon>
        <taxon>Bacillati</taxon>
        <taxon>Actinomycetota</taxon>
        <taxon>Actinomycetes</taxon>
        <taxon>Actinomycetales</taxon>
        <taxon>Actinomycetaceae</taxon>
        <taxon>Scrofimicrobium</taxon>
    </lineage>
</organism>
<dbReference type="GO" id="GO:0016887">
    <property type="term" value="F:ATP hydrolysis activity"/>
    <property type="evidence" value="ECO:0007669"/>
    <property type="project" value="InterPro"/>
</dbReference>
<gene>
    <name evidence="12" type="ORF">SAC06_09670</name>
</gene>
<sequence>MISLVDVSKIYQMPGGSNVVALDNVSLEVEQGAIHGIVGQSGAGKSTLIRCLTALERPTSGQVLVDGFDMAALSRSQLRDARRRIGMVFQQANLLDARTAAANIGYPLKIARQPADQIKARVEELLGLVGLAGRGDSYPAQLSGGQQQRVGIARGMASNPPVLLCDEPTSALDQESTDQILTLLKELRDASGVTVVIITHQMSVVTEICDSVTLLQNGRVVQSGSVDQVLSDVGSPLSEALIPPPSVEDADLRPGTKLLDVAFTSRPGVPTGATMLNLIASMGGDIASGRFESIGELQVGRLAVSVPAYSAASIIEELRRNNVAVEERTQ</sequence>
<reference evidence="12" key="1">
    <citation type="submission" date="2023-11" db="EMBL/GenBank/DDBJ databases">
        <title>Scrofimicrobium hongkongense sp. nov., isolated from a patient with peritonitis.</title>
        <authorList>
            <person name="Lao H.Y."/>
            <person name="Wong A.Y.P."/>
            <person name="Ng T.L."/>
            <person name="Wong R.Y.L."/>
            <person name="Yau M.C.Y."/>
            <person name="Lam J.Y.W."/>
            <person name="Siu G.K.H."/>
        </authorList>
    </citation>
    <scope>NUCLEOTIDE SEQUENCE</scope>
    <source>
        <strain evidence="12">R131</strain>
    </source>
</reference>
<dbReference type="InterPro" id="IPR027417">
    <property type="entry name" value="P-loop_NTPase"/>
</dbReference>
<dbReference type="GO" id="GO:0005524">
    <property type="term" value="F:ATP binding"/>
    <property type="evidence" value="ECO:0007669"/>
    <property type="project" value="UniProtKB-KW"/>
</dbReference>
<dbReference type="InterPro" id="IPR003439">
    <property type="entry name" value="ABC_transporter-like_ATP-bd"/>
</dbReference>
<comment type="subunit">
    <text evidence="10">Homodimer. Forms a membrane-associated complex with FtsX.</text>
</comment>
<evidence type="ECO:0000313" key="12">
    <source>
        <dbReference type="EMBL" id="XBW07896.1"/>
    </source>
</evidence>
<keyword evidence="5 12" id="KW-0067">ATP-binding</keyword>
<keyword evidence="4" id="KW-0547">Nucleotide-binding</keyword>
<keyword evidence="6" id="KW-1278">Translocase</keyword>
<evidence type="ECO:0000256" key="7">
    <source>
        <dbReference type="ARBA" id="ARBA00022970"/>
    </source>
</evidence>
<evidence type="ECO:0000256" key="8">
    <source>
        <dbReference type="ARBA" id="ARBA00023136"/>
    </source>
</evidence>
<comment type="function">
    <text evidence="9">Part of the ABC transporter FtsEX involved in cellular division. Has ATPase activity.</text>
</comment>
<dbReference type="PROSITE" id="PS00211">
    <property type="entry name" value="ABC_TRANSPORTER_1"/>
    <property type="match status" value="1"/>
</dbReference>
<dbReference type="FunFam" id="3.40.50.300:FF:000056">
    <property type="entry name" value="Cell division ATP-binding protein FtsE"/>
    <property type="match status" value="1"/>
</dbReference>
<dbReference type="PANTHER" id="PTHR43166:SF30">
    <property type="entry name" value="METHIONINE IMPORT ATP-BINDING PROTEIN METN"/>
    <property type="match status" value="1"/>
</dbReference>
<dbReference type="KEGG" id="sapp:SAC06_09670"/>
<dbReference type="RefSeq" id="WP_350258097.1">
    <property type="nucleotide sequence ID" value="NZ_CP138335.1"/>
</dbReference>
<dbReference type="InterPro" id="IPR003593">
    <property type="entry name" value="AAA+_ATPase"/>
</dbReference>
<evidence type="ECO:0000256" key="6">
    <source>
        <dbReference type="ARBA" id="ARBA00022967"/>
    </source>
</evidence>
<dbReference type="AlphaFoldDB" id="A0AAU7V6K5"/>
<protein>
    <submittedName>
        <fullName evidence="12">ATP-binding cassette domain-containing protein</fullName>
    </submittedName>
</protein>
<comment type="similarity">
    <text evidence="1">Belongs to the ABC transporter superfamily.</text>
</comment>
<accession>A0AAU7V6K5</accession>
<proteinExistence type="inferred from homology"/>
<dbReference type="Pfam" id="PF00005">
    <property type="entry name" value="ABC_tran"/>
    <property type="match status" value="1"/>
</dbReference>
<dbReference type="SMART" id="SM00382">
    <property type="entry name" value="AAA"/>
    <property type="match status" value="1"/>
</dbReference>
<keyword evidence="7" id="KW-0029">Amino-acid transport</keyword>
<dbReference type="Gene3D" id="3.40.50.300">
    <property type="entry name" value="P-loop containing nucleotide triphosphate hydrolases"/>
    <property type="match status" value="1"/>
</dbReference>
<evidence type="ECO:0000256" key="2">
    <source>
        <dbReference type="ARBA" id="ARBA00022448"/>
    </source>
</evidence>
<evidence type="ECO:0000256" key="4">
    <source>
        <dbReference type="ARBA" id="ARBA00022741"/>
    </source>
</evidence>
<name>A0AAU7V6K5_9ACTO</name>
<dbReference type="PROSITE" id="PS50893">
    <property type="entry name" value="ABC_TRANSPORTER_2"/>
    <property type="match status" value="1"/>
</dbReference>
<dbReference type="PANTHER" id="PTHR43166">
    <property type="entry name" value="AMINO ACID IMPORT ATP-BINDING PROTEIN"/>
    <property type="match status" value="1"/>
</dbReference>